<reference evidence="3" key="4">
    <citation type="submission" date="2013-09" db="EMBL/GenBank/DDBJ databases">
        <authorList>
            <person name="Wang G."/>
            <person name="Yang Y."/>
            <person name="Su Y."/>
        </authorList>
    </citation>
    <scope>NUCLEOTIDE SEQUENCE</scope>
    <source>
        <strain evidence="3">ATCC 39006</strain>
    </source>
</reference>
<gene>
    <name evidence="1" type="primary">gvpY</name>
    <name evidence="2" type="ORF">CWC46_01225</name>
    <name evidence="3" type="ORF">Ser39006_001225</name>
</gene>
<reference evidence="3" key="6">
    <citation type="submission" date="2017-11" db="EMBL/GenBank/DDBJ databases">
        <title>Complete genome sequence of Serratia sp. ATCC 39006.</title>
        <authorList>
            <person name="Hampton H.G."/>
            <person name="Jackson S.A."/>
            <person name="Jauregui R."/>
            <person name="Poulter G.T.M."/>
            <person name="Salmond G.P.C."/>
            <person name="Fineran P.C."/>
        </authorList>
    </citation>
    <scope>NUCLEOTIDE SEQUENCE</scope>
    <source>
        <strain evidence="3">ATCC 39006</strain>
    </source>
</reference>
<dbReference type="KEGG" id="serq:CWC46_01225"/>
<dbReference type="RefSeq" id="WP_021013984.1">
    <property type="nucleotide sequence ID" value="NZ_CP025084.1"/>
</dbReference>
<sequence>MRALIHFPIIHSPKDLGTLSEAASHLRTETQTRAYLAAVEGFWTMITTTIEGLDLDYTHLKLYQDGLPVCGKENEIVTDVANAGSQNYKLLLTLQHKGAILMGTESPELLLQERDLMTQLLQSTEQTEASLETAKTLLNRRDDYIAQRIDETLQDGEMAILFLGLMHNIEAKLPADIVFIQPLGKPPGGESI</sequence>
<reference evidence="2 5" key="5">
    <citation type="submission" date="2017-11" db="EMBL/GenBank/DDBJ databases">
        <title>Complete genome sequence of Serratia sp. ATCC 39006 LacA.</title>
        <authorList>
            <person name="Hampton H.G."/>
            <person name="Jackson S.A."/>
            <person name="Jauregui R."/>
            <person name="Poulter G.T.M."/>
            <person name="Salmond G.P.C."/>
            <person name="Fineran P.C."/>
        </authorList>
    </citation>
    <scope>NUCLEOTIDE SEQUENCE [LARGE SCALE GENOMIC DNA]</scope>
    <source>
        <strain evidence="2 5">ATCC 39006</strain>
    </source>
</reference>
<reference evidence="3 4" key="2">
    <citation type="journal article" date="2013" name="Genome Announc.">
        <title>Draft genome sequence of Serratia sp. strain ATCC 39006, a model bacterium for analysis of the biosynthesis and regulation of prodigiosin, a carbapenem, and gas vesicles.</title>
        <authorList>
            <person name="Fineran P.C."/>
            <person name="Iglesias Cans M.C."/>
            <person name="Ramsay J.P."/>
            <person name="Wilf N.M."/>
            <person name="Cossyleon D."/>
            <person name="McNeil M.B."/>
            <person name="Williamson N.R."/>
            <person name="Monson R.E."/>
            <person name="Becher S.A."/>
            <person name="Stanton J.A."/>
            <person name="Brugger K."/>
            <person name="Brown S.D."/>
            <person name="Salmond G.P."/>
        </authorList>
    </citation>
    <scope>NUCLEOTIDE SEQUENCE [LARGE SCALE GENOMIC DNA]</scope>
    <source>
        <strain evidence="3">ATCC 39006</strain>
        <strain evidence="4">ATCC 39006 / SC 11482</strain>
    </source>
</reference>
<dbReference type="eggNOG" id="ENOG5032SQH">
    <property type="taxonomic scope" value="Bacteria"/>
</dbReference>
<evidence type="ECO:0000313" key="3">
    <source>
        <dbReference type="EMBL" id="AUH02879.1"/>
    </source>
</evidence>
<dbReference type="Proteomes" id="UP000233778">
    <property type="component" value="Chromosome"/>
</dbReference>
<dbReference type="EMBL" id="CP025084">
    <property type="protein sequence ID" value="AUH02879.1"/>
    <property type="molecule type" value="Genomic_DNA"/>
</dbReference>
<dbReference type="AlphaFoldDB" id="M9WMM2"/>
<proteinExistence type="predicted"/>
<protein>
    <submittedName>
        <fullName evidence="1">GvpY</fullName>
    </submittedName>
</protein>
<name>M9WMM2_SERS3</name>
<keyword evidence="4" id="KW-1185">Reference proteome</keyword>
<evidence type="ECO:0000313" key="5">
    <source>
        <dbReference type="Proteomes" id="UP000233778"/>
    </source>
</evidence>
<evidence type="ECO:0000313" key="4">
    <source>
        <dbReference type="Proteomes" id="UP000017700"/>
    </source>
</evidence>
<accession>M9WMM2</accession>
<reference evidence="1" key="1">
    <citation type="journal article" date="2011" name="Proc. Natl. Acad. Sci. U.S.A.">
        <title>A quorum-sensing molecule acts as a morphogen controlling gas vesicle organelle biogenesis and adaptive flotation in an enterobacterium.</title>
        <authorList>
            <person name="Ramsay J.P."/>
            <person name="Williamson N.R."/>
            <person name="Spring D.R."/>
            <person name="Salmond G.P."/>
        </authorList>
    </citation>
    <scope>NUCLEOTIDE SEQUENCE</scope>
</reference>
<evidence type="ECO:0000313" key="1">
    <source>
        <dbReference type="EMBL" id="AGJ98312.1"/>
    </source>
</evidence>
<dbReference type="STRING" id="104623.Ser39006_00709"/>
<evidence type="ECO:0000313" key="2">
    <source>
        <dbReference type="EMBL" id="AUG98564.1"/>
    </source>
</evidence>
<dbReference type="OrthoDB" id="5763904at2"/>
<dbReference type="Proteomes" id="UP000017700">
    <property type="component" value="Chromosome"/>
</dbReference>
<reference evidence="1" key="3">
    <citation type="submission" date="2013-02" db="EMBL/GenBank/DDBJ databases">
        <authorList>
            <person name="Ramsay J.P."/>
            <person name="Williamson N.R."/>
            <person name="Spring D.R."/>
            <person name="Salmond G.P.C."/>
        </authorList>
    </citation>
    <scope>NUCLEOTIDE SEQUENCE</scope>
</reference>
<dbReference type="EMBL" id="KC601845">
    <property type="protein sequence ID" value="AGJ98312.1"/>
    <property type="molecule type" value="Genomic_DNA"/>
</dbReference>
<dbReference type="KEGG" id="sera:Ser39006_001225"/>
<dbReference type="EMBL" id="CP025085">
    <property type="protein sequence ID" value="AUG98564.1"/>
    <property type="molecule type" value="Genomic_DNA"/>
</dbReference>
<organism evidence="1">
    <name type="scientific">Serratia sp. (strain ATCC 39006)</name>
    <name type="common">Prodigiosinella confusarubida</name>
    <dbReference type="NCBI Taxonomy" id="104623"/>
    <lineage>
        <taxon>Bacteria</taxon>
        <taxon>Pseudomonadati</taxon>
        <taxon>Pseudomonadota</taxon>
        <taxon>Gammaproteobacteria</taxon>
        <taxon>Enterobacterales</taxon>
        <taxon>Pectobacteriaceae</taxon>
        <taxon>Prodigiosinella</taxon>
    </lineage>
</organism>